<keyword evidence="4 6" id="KW-0472">Membrane</keyword>
<evidence type="ECO:0000256" key="4">
    <source>
        <dbReference type="ARBA" id="ARBA00023136"/>
    </source>
</evidence>
<dbReference type="PANTHER" id="PTHR30520">
    <property type="entry name" value="FORMATE TRANSPORTER-RELATED"/>
    <property type="match status" value="1"/>
</dbReference>
<feature type="chain" id="PRO_5044290843" description="Formate/nitrite transporter" evidence="7">
    <location>
        <begin position="19"/>
        <end position="295"/>
    </location>
</feature>
<dbReference type="KEGG" id="ehx:EMIHUDRAFT_439254"/>
<protein>
    <recommendedName>
        <fullName evidence="10">Formate/nitrite transporter</fullName>
    </recommendedName>
</protein>
<feature type="transmembrane region" description="Helical" evidence="6">
    <location>
        <begin position="220"/>
        <end position="239"/>
    </location>
</feature>
<dbReference type="PANTHER" id="PTHR30520:SF6">
    <property type="entry name" value="FORMATE_NITRATE FAMILY TRANSPORTER (EUROFUNG)"/>
    <property type="match status" value="1"/>
</dbReference>
<dbReference type="EnsemblProtists" id="EOD04037">
    <property type="protein sequence ID" value="EOD04037"/>
    <property type="gene ID" value="EMIHUDRAFT_439254"/>
</dbReference>
<reference evidence="8" key="2">
    <citation type="submission" date="2024-10" db="UniProtKB">
        <authorList>
            <consortium name="EnsemblProtists"/>
        </authorList>
    </citation>
    <scope>IDENTIFICATION</scope>
</reference>
<feature type="signal peptide" evidence="7">
    <location>
        <begin position="1"/>
        <end position="18"/>
    </location>
</feature>
<keyword evidence="7" id="KW-0732">Signal</keyword>
<comment type="subcellular location">
    <subcellularLocation>
        <location evidence="1">Membrane</location>
        <topology evidence="1">Multi-pass membrane protein</topology>
    </subcellularLocation>
</comment>
<dbReference type="GO" id="GO:0015499">
    <property type="term" value="F:formate transmembrane transporter activity"/>
    <property type="evidence" value="ECO:0007669"/>
    <property type="project" value="TreeGrafter"/>
</dbReference>
<evidence type="ECO:0000256" key="2">
    <source>
        <dbReference type="ARBA" id="ARBA00022692"/>
    </source>
</evidence>
<dbReference type="Pfam" id="PF01226">
    <property type="entry name" value="Form_Nir_trans"/>
    <property type="match status" value="1"/>
</dbReference>
<feature type="transmembrane region" description="Helical" evidence="6">
    <location>
        <begin position="103"/>
        <end position="122"/>
    </location>
</feature>
<comment type="similarity">
    <text evidence="5">Belongs to the FNT transporter (TC 1.A.16) family.</text>
</comment>
<dbReference type="STRING" id="2903.R1B4P7"/>
<feature type="transmembrane region" description="Helical" evidence="6">
    <location>
        <begin position="70"/>
        <end position="91"/>
    </location>
</feature>
<dbReference type="GO" id="GO:0005886">
    <property type="term" value="C:plasma membrane"/>
    <property type="evidence" value="ECO:0007669"/>
    <property type="project" value="TreeGrafter"/>
</dbReference>
<sequence length="295" mass="29320">MSSLRALLIAAAAATSGARTVVPQPAALTRLQRLRGGNVLATPPDGFDGAVAAGSKKAAMPADKVFRLGVFSGVHIGFGALLMLTVGGACPGLAESNPGLHKLVLGAFGLPFGLMMTLLSGAELFTGNTALVTMALIEGKATTAGLVKSWVSSYAGNLAGSLLLAGLVSAAGVLAGGGAAAAKVAVAKTSGAFLPTLLKGVLCNWLVCMAVYLASFAKDAAGKMVIIGFIISSFVAMGLEHSVANMFLIPLGILSGADVSWKAFLLKNLLPVTLGNIVGGAVCVGAAFCSVFGSA</sequence>
<dbReference type="Proteomes" id="UP000013827">
    <property type="component" value="Unassembled WGS sequence"/>
</dbReference>
<evidence type="ECO:0008006" key="10">
    <source>
        <dbReference type="Google" id="ProtNLM"/>
    </source>
</evidence>
<dbReference type="RefSeq" id="XP_005756466.1">
    <property type="nucleotide sequence ID" value="XM_005756409.1"/>
</dbReference>
<dbReference type="Gene3D" id="1.20.1080.10">
    <property type="entry name" value="Glycerol uptake facilitator protein"/>
    <property type="match status" value="1"/>
</dbReference>
<evidence type="ECO:0000313" key="8">
    <source>
        <dbReference type="EnsemblProtists" id="EOD04037"/>
    </source>
</evidence>
<dbReference type="PROSITE" id="PS01005">
    <property type="entry name" value="FORMATE_NITRITE_TP_1"/>
    <property type="match status" value="1"/>
</dbReference>
<dbReference type="OMA" id="MIWFPIM"/>
<dbReference type="PaxDb" id="2903-EOD04037"/>
<proteinExistence type="inferred from homology"/>
<name>A0A0D3HYF2_EMIH1</name>
<reference evidence="9" key="1">
    <citation type="journal article" date="2013" name="Nature">
        <title>Pan genome of the phytoplankton Emiliania underpins its global distribution.</title>
        <authorList>
            <person name="Read B.A."/>
            <person name="Kegel J."/>
            <person name="Klute M.J."/>
            <person name="Kuo A."/>
            <person name="Lefebvre S.C."/>
            <person name="Maumus F."/>
            <person name="Mayer C."/>
            <person name="Miller J."/>
            <person name="Monier A."/>
            <person name="Salamov A."/>
            <person name="Young J."/>
            <person name="Aguilar M."/>
            <person name="Claverie J.M."/>
            <person name="Frickenhaus S."/>
            <person name="Gonzalez K."/>
            <person name="Herman E.K."/>
            <person name="Lin Y.C."/>
            <person name="Napier J."/>
            <person name="Ogata H."/>
            <person name="Sarno A.F."/>
            <person name="Shmutz J."/>
            <person name="Schroeder D."/>
            <person name="de Vargas C."/>
            <person name="Verret F."/>
            <person name="von Dassow P."/>
            <person name="Valentin K."/>
            <person name="Van de Peer Y."/>
            <person name="Wheeler G."/>
            <person name="Dacks J.B."/>
            <person name="Delwiche C.F."/>
            <person name="Dyhrman S.T."/>
            <person name="Glockner G."/>
            <person name="John U."/>
            <person name="Richards T."/>
            <person name="Worden A.Z."/>
            <person name="Zhang X."/>
            <person name="Grigoriev I.V."/>
            <person name="Allen A.E."/>
            <person name="Bidle K."/>
            <person name="Borodovsky M."/>
            <person name="Bowler C."/>
            <person name="Brownlee C."/>
            <person name="Cock J.M."/>
            <person name="Elias M."/>
            <person name="Gladyshev V.N."/>
            <person name="Groth M."/>
            <person name="Guda C."/>
            <person name="Hadaegh A."/>
            <person name="Iglesias-Rodriguez M.D."/>
            <person name="Jenkins J."/>
            <person name="Jones B.M."/>
            <person name="Lawson T."/>
            <person name="Leese F."/>
            <person name="Lindquist E."/>
            <person name="Lobanov A."/>
            <person name="Lomsadze A."/>
            <person name="Malik S.B."/>
            <person name="Marsh M.E."/>
            <person name="Mackinder L."/>
            <person name="Mock T."/>
            <person name="Mueller-Roeber B."/>
            <person name="Pagarete A."/>
            <person name="Parker M."/>
            <person name="Probert I."/>
            <person name="Quesneville H."/>
            <person name="Raines C."/>
            <person name="Rensing S.A."/>
            <person name="Riano-Pachon D.M."/>
            <person name="Richier S."/>
            <person name="Rokitta S."/>
            <person name="Shiraiwa Y."/>
            <person name="Soanes D.M."/>
            <person name="van der Giezen M."/>
            <person name="Wahlund T.M."/>
            <person name="Williams B."/>
            <person name="Wilson W."/>
            <person name="Wolfe G."/>
            <person name="Wurch L.L."/>
        </authorList>
    </citation>
    <scope>NUCLEOTIDE SEQUENCE</scope>
</reference>
<dbReference type="InterPro" id="IPR023271">
    <property type="entry name" value="Aquaporin-like"/>
</dbReference>
<feature type="transmembrane region" description="Helical" evidence="6">
    <location>
        <begin position="192"/>
        <end position="214"/>
    </location>
</feature>
<organism evidence="8 9">
    <name type="scientific">Emiliania huxleyi (strain CCMP1516)</name>
    <dbReference type="NCBI Taxonomy" id="280463"/>
    <lineage>
        <taxon>Eukaryota</taxon>
        <taxon>Haptista</taxon>
        <taxon>Haptophyta</taxon>
        <taxon>Prymnesiophyceae</taxon>
        <taxon>Isochrysidales</taxon>
        <taxon>Noelaerhabdaceae</taxon>
        <taxon>Emiliania</taxon>
    </lineage>
</organism>
<dbReference type="HOGENOM" id="CLU_036896_1_0_1"/>
<keyword evidence="3 6" id="KW-1133">Transmembrane helix</keyword>
<feature type="transmembrane region" description="Helical" evidence="6">
    <location>
        <begin position="270"/>
        <end position="293"/>
    </location>
</feature>
<evidence type="ECO:0000256" key="3">
    <source>
        <dbReference type="ARBA" id="ARBA00022989"/>
    </source>
</evidence>
<dbReference type="GeneID" id="17250242"/>
<feature type="transmembrane region" description="Helical" evidence="6">
    <location>
        <begin position="158"/>
        <end position="180"/>
    </location>
</feature>
<accession>A0A0D3HYF2</accession>
<evidence type="ECO:0000256" key="5">
    <source>
        <dbReference type="ARBA" id="ARBA00049660"/>
    </source>
</evidence>
<dbReference type="eggNOG" id="ENOG502QUGF">
    <property type="taxonomic scope" value="Eukaryota"/>
</dbReference>
<evidence type="ECO:0000256" key="6">
    <source>
        <dbReference type="SAM" id="Phobius"/>
    </source>
</evidence>
<keyword evidence="2 6" id="KW-0812">Transmembrane</keyword>
<keyword evidence="9" id="KW-1185">Reference proteome</keyword>
<evidence type="ECO:0000256" key="7">
    <source>
        <dbReference type="SAM" id="SignalP"/>
    </source>
</evidence>
<dbReference type="InterPro" id="IPR000292">
    <property type="entry name" value="For/NO2_transpt"/>
</dbReference>
<evidence type="ECO:0000313" key="9">
    <source>
        <dbReference type="Proteomes" id="UP000013827"/>
    </source>
</evidence>
<dbReference type="AlphaFoldDB" id="A0A0D3HYF2"/>
<dbReference type="InterPro" id="IPR024002">
    <property type="entry name" value="For/NO2_transpt_CS"/>
</dbReference>
<evidence type="ECO:0000256" key="1">
    <source>
        <dbReference type="ARBA" id="ARBA00004141"/>
    </source>
</evidence>